<evidence type="ECO:0000256" key="1">
    <source>
        <dbReference type="ARBA" id="ARBA00004651"/>
    </source>
</evidence>
<dbReference type="Proteomes" id="UP000063930">
    <property type="component" value="Chromosome"/>
</dbReference>
<feature type="transmembrane region" description="Helical" evidence="7">
    <location>
        <begin position="239"/>
        <end position="262"/>
    </location>
</feature>
<dbReference type="AlphaFoldDB" id="A0A2I6BNX3"/>
<dbReference type="OMA" id="FILMYSP"/>
<evidence type="ECO:0000313" key="9">
    <source>
        <dbReference type="EMBL" id="AUI74959.1"/>
    </source>
</evidence>
<dbReference type="PANTHER" id="PTHR42770">
    <property type="entry name" value="AMINO ACID TRANSPORTER-RELATED"/>
    <property type="match status" value="1"/>
</dbReference>
<sequence length="483" mass="54826">MTEENNKKNYMGWVTLSMFVYITVISFEDPFYPYQEYGLFVLVLWIIMLLFYQLPYTLIATELGFAYSGKEAGGMSSWIRHGTGSDLLGYATGWMYWAQTIPYLIDCASSVVVSISWIILGDNSLGRRMSPMVFSLITFSIILLFLIFDNTVKNALDATSLWSGIAMVAMTIIFFAMIVWSLTHGGHIATKLTWDNIRPHLSLHYFSSASMLIFAMSGAELAAPYVSRLKNPQKGFPKAMWLLFFVTALMVILETLGLAVLFDAKHIPNDFKMNGDYYAFQLLGREAGMGNSLMLAYSIVCLVSLLAQIAALIDAASRFLASDTAVKYMPRLLLKKNKNNRPINSYIFTAATTLILILLGGTLPQINDFINWLLNINTIVSPYKTSVVFLCFLILRYNKKNFKKNEFVFIRNRKGALAVGWWCFLLTFICATMAFLPQNGQFGTAKWFDQLWMNIIVVLFLFGTGFILPLLRKLEVKWHLNRN</sequence>
<feature type="transmembrane region" description="Helical" evidence="7">
    <location>
        <begin position="342"/>
        <end position="363"/>
    </location>
</feature>
<dbReference type="GO" id="GO:0022857">
    <property type="term" value="F:transmembrane transporter activity"/>
    <property type="evidence" value="ECO:0007669"/>
    <property type="project" value="InterPro"/>
</dbReference>
<keyword evidence="4 7" id="KW-0812">Transmembrane</keyword>
<feature type="transmembrane region" description="Helical" evidence="7">
    <location>
        <begin position="103"/>
        <end position="120"/>
    </location>
</feature>
<evidence type="ECO:0000313" key="10">
    <source>
        <dbReference type="Proteomes" id="UP000063930"/>
    </source>
</evidence>
<keyword evidence="6 7" id="KW-0472">Membrane</keyword>
<dbReference type="InterPro" id="IPR002293">
    <property type="entry name" value="AA/rel_permease1"/>
</dbReference>
<dbReference type="InterPro" id="IPR050367">
    <property type="entry name" value="APC_superfamily"/>
</dbReference>
<feature type="transmembrane region" description="Helical" evidence="7">
    <location>
        <begin position="10"/>
        <end position="27"/>
    </location>
</feature>
<dbReference type="PIRSF" id="PIRSF006060">
    <property type="entry name" value="AA_transporter"/>
    <property type="match status" value="1"/>
</dbReference>
<accession>A0A2I6BNX3</accession>
<feature type="transmembrane region" description="Helical" evidence="7">
    <location>
        <begin position="160"/>
        <end position="183"/>
    </location>
</feature>
<reference evidence="11" key="2">
    <citation type="submission" date="2016-05" db="EMBL/GenBank/DDBJ databases">
        <title>Genome sequence of Lactobacillus helveticus FAM8105.</title>
        <authorList>
            <person name="Ahrens C."/>
            <person name="Schmid M."/>
        </authorList>
    </citation>
    <scope>NUCLEOTIDE SEQUENCE [LARGE SCALE GENOMIC DNA]</scope>
    <source>
        <strain evidence="11">FAM8105</strain>
    </source>
</reference>
<feature type="transmembrane region" description="Helical" evidence="7">
    <location>
        <begin position="132"/>
        <end position="148"/>
    </location>
</feature>
<dbReference type="Proteomes" id="UP000234562">
    <property type="component" value="Chromosome"/>
</dbReference>
<dbReference type="EMBL" id="CP012381">
    <property type="protein sequence ID" value="ALI53196.1"/>
    <property type="molecule type" value="Genomic_DNA"/>
</dbReference>
<evidence type="ECO:0000313" key="8">
    <source>
        <dbReference type="EMBL" id="ALI53196.1"/>
    </source>
</evidence>
<feature type="transmembrane region" description="Helical" evidence="7">
    <location>
        <begin position="451"/>
        <end position="471"/>
    </location>
</feature>
<reference evidence="8 10" key="1">
    <citation type="submission" date="2015-08" db="EMBL/GenBank/DDBJ databases">
        <title>Complete genome sequence of Lactobacillus helveticus CAUH18, a probiotic strain originated from koumiss.</title>
        <authorList>
            <person name="Yang Y."/>
            <person name="Hao Y."/>
        </authorList>
    </citation>
    <scope>NUCLEOTIDE SEQUENCE [LARGE SCALE GENOMIC DNA]</scope>
    <source>
        <strain evidence="8 10">CAUH18</strain>
    </source>
</reference>
<dbReference type="RefSeq" id="WP_012212233.1">
    <property type="nucleotide sequence ID" value="NZ_CP012381.1"/>
</dbReference>
<gene>
    <name evidence="8" type="ORF">ALV80_09335</name>
    <name evidence="9" type="ORF">Lh8105_09605</name>
</gene>
<dbReference type="PANTHER" id="PTHR42770:SF15">
    <property type="entry name" value="GLUTAMATE_GAMMA-AMINOBUTYRATE ANTIPORTER-RELATED"/>
    <property type="match status" value="1"/>
</dbReference>
<dbReference type="Gene3D" id="1.20.1740.10">
    <property type="entry name" value="Amino acid/polyamine transporter I"/>
    <property type="match status" value="1"/>
</dbReference>
<dbReference type="EMBL" id="CP015496">
    <property type="protein sequence ID" value="AUI74959.1"/>
    <property type="molecule type" value="Genomic_DNA"/>
</dbReference>
<evidence type="ECO:0000256" key="7">
    <source>
        <dbReference type="SAM" id="Phobius"/>
    </source>
</evidence>
<feature type="transmembrane region" description="Helical" evidence="7">
    <location>
        <begin position="295"/>
        <end position="321"/>
    </location>
</feature>
<feature type="transmembrane region" description="Helical" evidence="7">
    <location>
        <begin position="39"/>
        <end position="60"/>
    </location>
</feature>
<feature type="transmembrane region" description="Helical" evidence="7">
    <location>
        <begin position="203"/>
        <end position="227"/>
    </location>
</feature>
<reference evidence="9" key="3">
    <citation type="journal article" date="2018" name="Front. Microbiol.">
        <title>Comparative Genomics of Completely Sequenced Lactobacillus helveticus Genomes Provides Insights into Strain-Specific Genes and Resolves Metagenomics Data Down to the Strain Level.</title>
        <authorList>
            <person name="Schmid M."/>
            <person name="Muri J."/>
            <person name="Melidis D."/>
            <person name="Varadarajan A.R."/>
            <person name="Somerville V."/>
            <person name="Wicki A."/>
            <person name="Moser A."/>
            <person name="Bourqui M."/>
            <person name="Wenzel C."/>
            <person name="Eugster-Meier E."/>
            <person name="Frey J.E."/>
            <person name="Irmler S."/>
            <person name="Ahrens C.H."/>
        </authorList>
    </citation>
    <scope>NUCLEOTIDE SEQUENCE</scope>
    <source>
        <strain evidence="9">FAM8105</strain>
    </source>
</reference>
<evidence type="ECO:0000256" key="4">
    <source>
        <dbReference type="ARBA" id="ARBA00022692"/>
    </source>
</evidence>
<dbReference type="Pfam" id="PF13520">
    <property type="entry name" value="AA_permease_2"/>
    <property type="match status" value="1"/>
</dbReference>
<keyword evidence="2" id="KW-0813">Transport</keyword>
<name>A0A2I6BNX3_LACHE</name>
<evidence type="ECO:0000256" key="5">
    <source>
        <dbReference type="ARBA" id="ARBA00022989"/>
    </source>
</evidence>
<feature type="transmembrane region" description="Helical" evidence="7">
    <location>
        <begin position="369"/>
        <end position="395"/>
    </location>
</feature>
<evidence type="ECO:0000256" key="3">
    <source>
        <dbReference type="ARBA" id="ARBA00022475"/>
    </source>
</evidence>
<organism evidence="9 11">
    <name type="scientific">Lactobacillus helveticus</name>
    <name type="common">Lactobacillus suntoryeus</name>
    <dbReference type="NCBI Taxonomy" id="1587"/>
    <lineage>
        <taxon>Bacteria</taxon>
        <taxon>Bacillati</taxon>
        <taxon>Bacillota</taxon>
        <taxon>Bacilli</taxon>
        <taxon>Lactobacillales</taxon>
        <taxon>Lactobacillaceae</taxon>
        <taxon>Lactobacillus</taxon>
    </lineage>
</organism>
<feature type="transmembrane region" description="Helical" evidence="7">
    <location>
        <begin position="416"/>
        <end position="436"/>
    </location>
</feature>
<proteinExistence type="predicted"/>
<dbReference type="GO" id="GO:0005886">
    <property type="term" value="C:plasma membrane"/>
    <property type="evidence" value="ECO:0007669"/>
    <property type="project" value="UniProtKB-SubCell"/>
</dbReference>
<keyword evidence="5 7" id="KW-1133">Transmembrane helix</keyword>
<evidence type="ECO:0000256" key="2">
    <source>
        <dbReference type="ARBA" id="ARBA00022448"/>
    </source>
</evidence>
<protein>
    <submittedName>
        <fullName evidence="9">Amino acid permease</fullName>
    </submittedName>
</protein>
<keyword evidence="3" id="KW-1003">Cell membrane</keyword>
<evidence type="ECO:0000256" key="6">
    <source>
        <dbReference type="ARBA" id="ARBA00023136"/>
    </source>
</evidence>
<comment type="subcellular location">
    <subcellularLocation>
        <location evidence="1">Cell membrane</location>
        <topology evidence="1">Multi-pass membrane protein</topology>
    </subcellularLocation>
</comment>
<evidence type="ECO:0000313" key="11">
    <source>
        <dbReference type="Proteomes" id="UP000234562"/>
    </source>
</evidence>